<dbReference type="AlphaFoldDB" id="A0A8H7SWU9"/>
<comment type="caution">
    <text evidence="1">The sequence shown here is derived from an EMBL/GenBank/DDBJ whole genome shotgun (WGS) entry which is preliminary data.</text>
</comment>
<organism evidence="1 2">
    <name type="scientific">Thamnidium elegans</name>
    <dbReference type="NCBI Taxonomy" id="101142"/>
    <lineage>
        <taxon>Eukaryota</taxon>
        <taxon>Fungi</taxon>
        <taxon>Fungi incertae sedis</taxon>
        <taxon>Mucoromycota</taxon>
        <taxon>Mucoromycotina</taxon>
        <taxon>Mucoromycetes</taxon>
        <taxon>Mucorales</taxon>
        <taxon>Mucorineae</taxon>
        <taxon>Mucoraceae</taxon>
        <taxon>Thamnidium</taxon>
    </lineage>
</organism>
<evidence type="ECO:0000313" key="1">
    <source>
        <dbReference type="EMBL" id="KAG2236501.1"/>
    </source>
</evidence>
<reference evidence="1" key="1">
    <citation type="submission" date="2021-01" db="EMBL/GenBank/DDBJ databases">
        <title>Metabolic potential, ecology and presence of endohyphal bacteria is reflected in genomic diversity of Mucoromycotina.</title>
        <authorList>
            <person name="Muszewska A."/>
            <person name="Okrasinska A."/>
            <person name="Steczkiewicz K."/>
            <person name="Drgas O."/>
            <person name="Orlowska M."/>
            <person name="Perlinska-Lenart U."/>
            <person name="Aleksandrzak-Piekarczyk T."/>
            <person name="Szatraj K."/>
            <person name="Zielenkiewicz U."/>
            <person name="Pilsyk S."/>
            <person name="Malc E."/>
            <person name="Mieczkowski P."/>
            <person name="Kruszewska J.S."/>
            <person name="Biernat P."/>
            <person name="Pawlowska J."/>
        </authorList>
    </citation>
    <scope>NUCLEOTIDE SEQUENCE</scope>
    <source>
        <strain evidence="1">WA0000018081</strain>
    </source>
</reference>
<dbReference type="EMBL" id="JAEPRE010000016">
    <property type="protein sequence ID" value="KAG2236501.1"/>
    <property type="molecule type" value="Genomic_DNA"/>
</dbReference>
<proteinExistence type="predicted"/>
<gene>
    <name evidence="1" type="ORF">INT48_000801</name>
</gene>
<accession>A0A8H7SWU9</accession>
<protein>
    <submittedName>
        <fullName evidence="1">Uncharacterized protein</fullName>
    </submittedName>
</protein>
<evidence type="ECO:0000313" key="2">
    <source>
        <dbReference type="Proteomes" id="UP000613177"/>
    </source>
</evidence>
<name>A0A8H7SWU9_9FUNG</name>
<dbReference type="Proteomes" id="UP000613177">
    <property type="component" value="Unassembled WGS sequence"/>
</dbReference>
<sequence length="208" mass="22895">MTSSNNNNYAFEIRFVDDKIVQVFDIAAKRQNEGTGLPTEYLQEDVLKGQLRYSKLVGSTTSPTENLDEYQHQVTTKRSKNRRSIQRHTFFMMGGNVGGDSSSQHLILNDMPISPVMPLSPTMQMSPTLPVSPSSPVPSLQVSLSLPVSPTLQVVSPPPQRAVSPPIPTLPQTAMIIAMVDSNDYGSRMNIQQEEKMSSKKGACCIIQ</sequence>
<keyword evidence="2" id="KW-1185">Reference proteome</keyword>